<name>A0A437MPZ1_9PROT</name>
<evidence type="ECO:0000313" key="1">
    <source>
        <dbReference type="EMBL" id="RVT99708.1"/>
    </source>
</evidence>
<evidence type="ECO:0000313" key="2">
    <source>
        <dbReference type="Proteomes" id="UP000282957"/>
    </source>
</evidence>
<dbReference type="InterPro" id="IPR023606">
    <property type="entry name" value="CoA-Trfase_III_dom_1_sf"/>
</dbReference>
<dbReference type="PANTHER" id="PTHR48228:SF4">
    <property type="entry name" value="BLR3030 PROTEIN"/>
    <property type="match status" value="1"/>
</dbReference>
<dbReference type="GO" id="GO:0016740">
    <property type="term" value="F:transferase activity"/>
    <property type="evidence" value="ECO:0007669"/>
    <property type="project" value="UniProtKB-KW"/>
</dbReference>
<sequence>MHDLLDKAWRALDLPGDALSRLSVTGDARWPSCFAVTPMALASIGAACLAVSELAGGPRVTLDSRLASLWFNWTLVPEGWTLPSAWDAVAGDYKAADGWIRLHTNAPHHRAAAVAVLGCADTRDAVTAAVAGWSAGALEQAVVAAGGCAAVMHSPEAWRDHAQGRAVRAEPIFAIRPGTLAQTTWQPTPGRPLAGLRVLDLTRVLAGPVGTRFLAGYGADVLRIDPPGWDEPGVVPEVTLGKRCARLDLRDPAHRARFEALLSRADVLVHGYRPGALEGLGYGEAERQALRPGLIDVSHSAYGHTGPWRGRRGFDSLVQMSCGIAAAGMRWKAADKPTPLPVQALDHATGYLVAAAVVRGLIARQRTGMGSITRLSLARTAQWLMDHPATPETAPMPGLAEADLAPGIEHTAWGPARRARPPAVIEGAPMSWPLPAGELGAVEAA</sequence>
<protein>
    <submittedName>
        <fullName evidence="1">Acyl-CoA transferase</fullName>
    </submittedName>
</protein>
<keyword evidence="1" id="KW-0808">Transferase</keyword>
<comment type="caution">
    <text evidence="1">The sequence shown here is derived from an EMBL/GenBank/DDBJ whole genome shotgun (WGS) entry which is preliminary data.</text>
</comment>
<dbReference type="OrthoDB" id="9806585at2"/>
<reference evidence="1 2" key="1">
    <citation type="submission" date="2019-01" db="EMBL/GenBank/DDBJ databases">
        <authorList>
            <person name="Chen W.-M."/>
        </authorList>
    </citation>
    <scope>NUCLEOTIDE SEQUENCE [LARGE SCALE GENOMIC DNA]</scope>
    <source>
        <strain evidence="1 2">CCP-6</strain>
    </source>
</reference>
<keyword evidence="2" id="KW-1185">Reference proteome</keyword>
<dbReference type="Pfam" id="PF02515">
    <property type="entry name" value="CoA_transf_3"/>
    <property type="match status" value="1"/>
</dbReference>
<gene>
    <name evidence="1" type="ORF">EOD42_05930</name>
</gene>
<dbReference type="InterPro" id="IPR003673">
    <property type="entry name" value="CoA-Trfase_fam_III"/>
</dbReference>
<dbReference type="EMBL" id="SACL01000001">
    <property type="protein sequence ID" value="RVT99708.1"/>
    <property type="molecule type" value="Genomic_DNA"/>
</dbReference>
<dbReference type="PANTHER" id="PTHR48228">
    <property type="entry name" value="SUCCINYL-COA--D-CITRAMALATE COA-TRANSFERASE"/>
    <property type="match status" value="1"/>
</dbReference>
<organism evidence="1 2">
    <name type="scientific">Rhodovarius crocodyli</name>
    <dbReference type="NCBI Taxonomy" id="1979269"/>
    <lineage>
        <taxon>Bacteria</taxon>
        <taxon>Pseudomonadati</taxon>
        <taxon>Pseudomonadota</taxon>
        <taxon>Alphaproteobacteria</taxon>
        <taxon>Acetobacterales</taxon>
        <taxon>Roseomonadaceae</taxon>
        <taxon>Rhodovarius</taxon>
    </lineage>
</organism>
<dbReference type="InterPro" id="IPR050509">
    <property type="entry name" value="CoA-transferase_III"/>
</dbReference>
<dbReference type="AlphaFoldDB" id="A0A437MPZ1"/>
<accession>A0A437MPZ1</accession>
<proteinExistence type="predicted"/>
<dbReference type="Proteomes" id="UP000282957">
    <property type="component" value="Unassembled WGS sequence"/>
</dbReference>
<dbReference type="SUPFAM" id="SSF89796">
    <property type="entry name" value="CoA-transferase family III (CaiB/BaiF)"/>
    <property type="match status" value="2"/>
</dbReference>
<dbReference type="Gene3D" id="3.40.50.10540">
    <property type="entry name" value="Crotonobetainyl-coa:carnitine coa-transferase, domain 1"/>
    <property type="match status" value="1"/>
</dbReference>